<accession>A0AAV5FCK4</accession>
<dbReference type="EMBL" id="BQKI01000083">
    <property type="protein sequence ID" value="GJN32095.1"/>
    <property type="molecule type" value="Genomic_DNA"/>
</dbReference>
<dbReference type="AlphaFoldDB" id="A0AAV5FCK4"/>
<keyword evidence="3" id="KW-1185">Reference proteome</keyword>
<dbReference type="PANTHER" id="PTHR11746">
    <property type="entry name" value="O-METHYLTRANSFERASE"/>
    <property type="match status" value="1"/>
</dbReference>
<feature type="domain" description="O-methyltransferase dimerisation" evidence="1">
    <location>
        <begin position="1"/>
        <end position="80"/>
    </location>
</feature>
<comment type="caution">
    <text evidence="2">The sequence shown here is derived from an EMBL/GenBank/DDBJ whole genome shotgun (WGS) entry which is preliminary data.</text>
</comment>
<dbReference type="SUPFAM" id="SSF46785">
    <property type="entry name" value="Winged helix' DNA-binding domain"/>
    <property type="match status" value="1"/>
</dbReference>
<reference evidence="2" key="2">
    <citation type="submission" date="2021-12" db="EMBL/GenBank/DDBJ databases">
        <title>Resequencing data analysis of finger millet.</title>
        <authorList>
            <person name="Hatakeyama M."/>
            <person name="Aluri S."/>
            <person name="Balachadran M.T."/>
            <person name="Sivarajan S.R."/>
            <person name="Poveda L."/>
            <person name="Shimizu-Inatsugi R."/>
            <person name="Schlapbach R."/>
            <person name="Sreeman S.M."/>
            <person name="Shimizu K.K."/>
        </authorList>
    </citation>
    <scope>NUCLEOTIDE SEQUENCE</scope>
</reference>
<dbReference type="PROSITE" id="PS51683">
    <property type="entry name" value="SAM_OMT_II"/>
    <property type="match status" value="1"/>
</dbReference>
<gene>
    <name evidence="2" type="primary">gb20569</name>
    <name evidence="2" type="ORF">PR202_gb20569</name>
</gene>
<dbReference type="InterPro" id="IPR029063">
    <property type="entry name" value="SAM-dependent_MTases_sf"/>
</dbReference>
<dbReference type="Proteomes" id="UP001054889">
    <property type="component" value="Unassembled WGS sequence"/>
</dbReference>
<dbReference type="GO" id="GO:0046983">
    <property type="term" value="F:protein dimerization activity"/>
    <property type="evidence" value="ECO:0007669"/>
    <property type="project" value="InterPro"/>
</dbReference>
<dbReference type="GO" id="GO:0008168">
    <property type="term" value="F:methyltransferase activity"/>
    <property type="evidence" value="ECO:0007669"/>
    <property type="project" value="InterPro"/>
</dbReference>
<proteinExistence type="predicted"/>
<reference evidence="2" key="1">
    <citation type="journal article" date="2018" name="DNA Res.">
        <title>Multiple hybrid de novo genome assembly of finger millet, an orphan allotetraploid crop.</title>
        <authorList>
            <person name="Hatakeyama M."/>
            <person name="Aluri S."/>
            <person name="Balachadran M.T."/>
            <person name="Sivarajan S.R."/>
            <person name="Patrignani A."/>
            <person name="Gruter S."/>
            <person name="Poveda L."/>
            <person name="Shimizu-Inatsugi R."/>
            <person name="Baeten J."/>
            <person name="Francoijs K.J."/>
            <person name="Nataraja K.N."/>
            <person name="Reddy Y.A.N."/>
            <person name="Phadnis S."/>
            <person name="Ravikumar R.L."/>
            <person name="Schlapbach R."/>
            <person name="Sreeman S.M."/>
            <person name="Shimizu K.K."/>
        </authorList>
    </citation>
    <scope>NUCLEOTIDE SEQUENCE</scope>
</reference>
<protein>
    <recommendedName>
        <fullName evidence="1">O-methyltransferase dimerisation domain-containing protein</fullName>
    </recommendedName>
</protein>
<dbReference type="InterPro" id="IPR012967">
    <property type="entry name" value="COMT_dimerisation"/>
</dbReference>
<evidence type="ECO:0000313" key="3">
    <source>
        <dbReference type="Proteomes" id="UP001054889"/>
    </source>
</evidence>
<evidence type="ECO:0000313" key="2">
    <source>
        <dbReference type="EMBL" id="GJN32095.1"/>
    </source>
</evidence>
<organism evidence="2 3">
    <name type="scientific">Eleusine coracana subsp. coracana</name>
    <dbReference type="NCBI Taxonomy" id="191504"/>
    <lineage>
        <taxon>Eukaryota</taxon>
        <taxon>Viridiplantae</taxon>
        <taxon>Streptophyta</taxon>
        <taxon>Embryophyta</taxon>
        <taxon>Tracheophyta</taxon>
        <taxon>Spermatophyta</taxon>
        <taxon>Magnoliopsida</taxon>
        <taxon>Liliopsida</taxon>
        <taxon>Poales</taxon>
        <taxon>Poaceae</taxon>
        <taxon>PACMAD clade</taxon>
        <taxon>Chloridoideae</taxon>
        <taxon>Cynodonteae</taxon>
        <taxon>Eleusininae</taxon>
        <taxon>Eleusine</taxon>
    </lineage>
</organism>
<dbReference type="InterPro" id="IPR016461">
    <property type="entry name" value="COMT-like"/>
</dbReference>
<dbReference type="InterPro" id="IPR036388">
    <property type="entry name" value="WH-like_DNA-bd_sf"/>
</dbReference>
<evidence type="ECO:0000259" key="1">
    <source>
        <dbReference type="Pfam" id="PF08100"/>
    </source>
</evidence>
<sequence>MALKSALDLGIAESIQRHGGVATLPEIATDVKVHPSKIPSLSRLMRVLTATGVFGAQPLRPGDRGGEPLYVLTPMSRLLVGTQNQIPFTAMMLQPSAVSSLFEIGNWLQRGPSDPCIFDLTMHGKIIWEVASVDATFNARFNDGMVSDTRFIMDIAISE</sequence>
<dbReference type="InterPro" id="IPR036390">
    <property type="entry name" value="WH_DNA-bd_sf"/>
</dbReference>
<dbReference type="Gene3D" id="1.10.10.10">
    <property type="entry name" value="Winged helix-like DNA-binding domain superfamily/Winged helix DNA-binding domain"/>
    <property type="match status" value="1"/>
</dbReference>
<dbReference type="Gene3D" id="3.40.50.150">
    <property type="entry name" value="Vaccinia Virus protein VP39"/>
    <property type="match status" value="1"/>
</dbReference>
<name>A0AAV5FCK4_ELECO</name>
<dbReference type="Pfam" id="PF08100">
    <property type="entry name" value="Dimerisation"/>
    <property type="match status" value="1"/>
</dbReference>